<feature type="domain" description="VOC" evidence="1">
    <location>
        <begin position="9"/>
        <end position="128"/>
    </location>
</feature>
<protein>
    <recommendedName>
        <fullName evidence="1">VOC domain-containing protein</fullName>
    </recommendedName>
</protein>
<evidence type="ECO:0000313" key="3">
    <source>
        <dbReference type="Proteomes" id="UP000177953"/>
    </source>
</evidence>
<organism evidence="2 3">
    <name type="scientific">Candidatus Magasanikbacteria bacterium RIFCSPHIGHO2_01_FULL_47_8</name>
    <dbReference type="NCBI Taxonomy" id="1798673"/>
    <lineage>
        <taxon>Bacteria</taxon>
        <taxon>Candidatus Magasanikiibacteriota</taxon>
    </lineage>
</organism>
<dbReference type="InterPro" id="IPR052164">
    <property type="entry name" value="Anthracycline_SecMetBiosynth"/>
</dbReference>
<reference evidence="2 3" key="1">
    <citation type="journal article" date="2016" name="Nat. Commun.">
        <title>Thousands of microbial genomes shed light on interconnected biogeochemical processes in an aquifer system.</title>
        <authorList>
            <person name="Anantharaman K."/>
            <person name="Brown C.T."/>
            <person name="Hug L.A."/>
            <person name="Sharon I."/>
            <person name="Castelle C.J."/>
            <person name="Probst A.J."/>
            <person name="Thomas B.C."/>
            <person name="Singh A."/>
            <person name="Wilkins M.J."/>
            <person name="Karaoz U."/>
            <person name="Brodie E.L."/>
            <person name="Williams K.H."/>
            <person name="Hubbard S.S."/>
            <person name="Banfield J.F."/>
        </authorList>
    </citation>
    <scope>NUCLEOTIDE SEQUENCE [LARGE SCALE GENOMIC DNA]</scope>
</reference>
<dbReference type="Pfam" id="PF00903">
    <property type="entry name" value="Glyoxalase"/>
    <property type="match status" value="1"/>
</dbReference>
<sequence length="131" mass="14656">MNNPNNFPKLGPIIIGTSNMDEAKRFYTAVFGITIERDESPHYVSARGVDGTHIELEADSEHRFPNWIEHNIGTYKNSEFQVVDIHSFLESVERHGGKVVTKAVSRPWGGFAAEIADPEGNMFLISQPKTV</sequence>
<name>A0A1F6MAK4_9BACT</name>
<dbReference type="AlphaFoldDB" id="A0A1F6MAK4"/>
<evidence type="ECO:0000313" key="2">
    <source>
        <dbReference type="EMBL" id="OGH68655.1"/>
    </source>
</evidence>
<evidence type="ECO:0000259" key="1">
    <source>
        <dbReference type="PROSITE" id="PS51819"/>
    </source>
</evidence>
<dbReference type="InterPro" id="IPR029068">
    <property type="entry name" value="Glyas_Bleomycin-R_OHBP_Dase"/>
</dbReference>
<dbReference type="Proteomes" id="UP000177953">
    <property type="component" value="Unassembled WGS sequence"/>
</dbReference>
<dbReference type="InterPro" id="IPR004360">
    <property type="entry name" value="Glyas_Fos-R_dOase_dom"/>
</dbReference>
<dbReference type="SUPFAM" id="SSF54593">
    <property type="entry name" value="Glyoxalase/Bleomycin resistance protein/Dihydroxybiphenyl dioxygenase"/>
    <property type="match status" value="1"/>
</dbReference>
<comment type="caution">
    <text evidence="2">The sequence shown here is derived from an EMBL/GenBank/DDBJ whole genome shotgun (WGS) entry which is preliminary data.</text>
</comment>
<gene>
    <name evidence="2" type="ORF">A2754_02295</name>
</gene>
<accession>A0A1F6MAK4</accession>
<dbReference type="InterPro" id="IPR037523">
    <property type="entry name" value="VOC_core"/>
</dbReference>
<dbReference type="Gene3D" id="3.10.180.10">
    <property type="entry name" value="2,3-Dihydroxybiphenyl 1,2-Dioxygenase, domain 1"/>
    <property type="match status" value="1"/>
</dbReference>
<dbReference type="EMBL" id="MFPU01000085">
    <property type="protein sequence ID" value="OGH68655.1"/>
    <property type="molecule type" value="Genomic_DNA"/>
</dbReference>
<dbReference type="PROSITE" id="PS51819">
    <property type="entry name" value="VOC"/>
    <property type="match status" value="1"/>
</dbReference>
<proteinExistence type="predicted"/>
<dbReference type="PANTHER" id="PTHR33993">
    <property type="entry name" value="GLYOXALASE-RELATED"/>
    <property type="match status" value="1"/>
</dbReference>